<evidence type="ECO:0000313" key="9">
    <source>
        <dbReference type="EMBL" id="KXF82077.1"/>
    </source>
</evidence>
<comment type="cofactor">
    <cofactor evidence="1">
        <name>Mo-molybdopterin</name>
        <dbReference type="ChEBI" id="CHEBI:71302"/>
    </cofactor>
</comment>
<dbReference type="EMBL" id="LNTY01000030">
    <property type="protein sequence ID" value="KXF82077.1"/>
    <property type="molecule type" value="Genomic_DNA"/>
</dbReference>
<dbReference type="InterPro" id="IPR019546">
    <property type="entry name" value="TAT_signal_bac_arc"/>
</dbReference>
<evidence type="ECO:0000256" key="1">
    <source>
        <dbReference type="ARBA" id="ARBA00001924"/>
    </source>
</evidence>
<comment type="caution">
    <text evidence="9">The sequence shown here is derived from an EMBL/GenBank/DDBJ whole genome shotgun (WGS) entry which is preliminary data.</text>
</comment>
<dbReference type="Proteomes" id="UP000070529">
    <property type="component" value="Unassembled WGS sequence"/>
</dbReference>
<dbReference type="PANTHER" id="PTHR19372:SF7">
    <property type="entry name" value="SULFITE OXIDASE, MITOCHONDRIAL"/>
    <property type="match status" value="1"/>
</dbReference>
<dbReference type="Gene3D" id="2.60.40.650">
    <property type="match status" value="1"/>
</dbReference>
<dbReference type="CDD" id="cd02110">
    <property type="entry name" value="SO_family_Moco_dimer"/>
    <property type="match status" value="1"/>
</dbReference>
<evidence type="ECO:0000256" key="4">
    <source>
        <dbReference type="ARBA" id="ARBA00022729"/>
    </source>
</evidence>
<keyword evidence="6" id="KW-1133">Transmembrane helix</keyword>
<dbReference type="InterPro" id="IPR005066">
    <property type="entry name" value="MoCF_OxRdtse_dimer"/>
</dbReference>
<evidence type="ECO:0000259" key="8">
    <source>
        <dbReference type="Pfam" id="PF03404"/>
    </source>
</evidence>
<dbReference type="InterPro" id="IPR006311">
    <property type="entry name" value="TAT_signal"/>
</dbReference>
<dbReference type="Pfam" id="PF00174">
    <property type="entry name" value="Oxidored_molyb"/>
    <property type="match status" value="1"/>
</dbReference>
<feature type="domain" description="Moybdenum cofactor oxidoreductase dimerisation" evidence="8">
    <location>
        <begin position="325"/>
        <end position="440"/>
    </location>
</feature>
<organism evidence="9 10">
    <name type="scientific">Enterovibrio coralii</name>
    <dbReference type="NCBI Taxonomy" id="294935"/>
    <lineage>
        <taxon>Bacteria</taxon>
        <taxon>Pseudomonadati</taxon>
        <taxon>Pseudomonadota</taxon>
        <taxon>Gammaproteobacteria</taxon>
        <taxon>Vibrionales</taxon>
        <taxon>Vibrionaceae</taxon>
        <taxon>Enterovibrio</taxon>
    </lineage>
</organism>
<sequence>MARRKGIDMKNDNEQKGIYEIYQSQPDTADEKVFGRKSHSDRRGFLKGAGLATMAAVLGGAIPFHRNMPAGMIPAAFAEGLDDVVIAGKDGLIVLNDRPLNAETPPHLLNDDITPTDRHFIRNNGIPPVNVDPQNWTLEIGGLVDNPMTLSIEDLKNKFDVVEQQLVVECGGNGRAFFEPKAKGNQWTYGAVGCSNWTGVRLADVLKAAGVKENAVYTAHYSADMHLSGKEGKLPISRGIPIEKAMGGENLIAFEQNGKPIHPMHGAPLRLVVPGWPGSCSQKWLTRIDVRDQVHDGPKMTGTSYRVPNRPVAPGEKVAKEDFEIIERMPVKSLITSPATNTEVAGNSVTVRGHAWSGDRTVKTVEVSSDFGATWQKAKLAEPANPAAWQTFTADVEFPKPGYYEVWAKATDDQGVSQPFAIAWNPKGYLNNTFHRVAVLVKG</sequence>
<keyword evidence="6" id="KW-0472">Membrane</keyword>
<evidence type="ECO:0000256" key="5">
    <source>
        <dbReference type="ARBA" id="ARBA00023002"/>
    </source>
</evidence>
<dbReference type="NCBIfam" id="TIGR01409">
    <property type="entry name" value="TAT_signal_seq"/>
    <property type="match status" value="1"/>
</dbReference>
<evidence type="ECO:0000259" key="7">
    <source>
        <dbReference type="Pfam" id="PF00174"/>
    </source>
</evidence>
<dbReference type="Pfam" id="PF03404">
    <property type="entry name" value="Mo-co_dimer"/>
    <property type="match status" value="1"/>
</dbReference>
<evidence type="ECO:0000256" key="2">
    <source>
        <dbReference type="ARBA" id="ARBA00022505"/>
    </source>
</evidence>
<dbReference type="PROSITE" id="PS51318">
    <property type="entry name" value="TAT"/>
    <property type="match status" value="1"/>
</dbReference>
<protein>
    <submittedName>
        <fullName evidence="9">Molybdopterin containing oxidoreductase</fullName>
    </submittedName>
</protein>
<accession>A0A135I9G8</accession>
<name>A0A135I9G8_9GAMM</name>
<keyword evidence="10" id="KW-1185">Reference proteome</keyword>
<feature type="domain" description="Oxidoreductase molybdopterin-binding" evidence="7">
    <location>
        <begin position="128"/>
        <end position="297"/>
    </location>
</feature>
<dbReference type="GO" id="GO:0020037">
    <property type="term" value="F:heme binding"/>
    <property type="evidence" value="ECO:0007669"/>
    <property type="project" value="TreeGrafter"/>
</dbReference>
<keyword evidence="4" id="KW-0732">Signal</keyword>
<keyword evidence="5" id="KW-0560">Oxidoreductase</keyword>
<dbReference type="GO" id="GO:0006790">
    <property type="term" value="P:sulfur compound metabolic process"/>
    <property type="evidence" value="ECO:0007669"/>
    <property type="project" value="TreeGrafter"/>
</dbReference>
<dbReference type="InterPro" id="IPR000572">
    <property type="entry name" value="OxRdtase_Mopterin-bd_dom"/>
</dbReference>
<keyword evidence="3" id="KW-0479">Metal-binding</keyword>
<dbReference type="InterPro" id="IPR036374">
    <property type="entry name" value="OxRdtase_Mopterin-bd_sf"/>
</dbReference>
<dbReference type="PANTHER" id="PTHR19372">
    <property type="entry name" value="SULFITE REDUCTASE"/>
    <property type="match status" value="1"/>
</dbReference>
<keyword evidence="6" id="KW-0812">Transmembrane</keyword>
<dbReference type="PRINTS" id="PR00407">
    <property type="entry name" value="EUMOPTERIN"/>
</dbReference>
<dbReference type="SUPFAM" id="SSF56524">
    <property type="entry name" value="Oxidoreductase molybdopterin-binding domain"/>
    <property type="match status" value="1"/>
</dbReference>
<dbReference type="STRING" id="294935.ATN88_19950"/>
<evidence type="ECO:0000256" key="3">
    <source>
        <dbReference type="ARBA" id="ARBA00022723"/>
    </source>
</evidence>
<dbReference type="AlphaFoldDB" id="A0A135I9G8"/>
<proteinExistence type="predicted"/>
<evidence type="ECO:0000313" key="10">
    <source>
        <dbReference type="Proteomes" id="UP000070529"/>
    </source>
</evidence>
<dbReference type="InterPro" id="IPR014756">
    <property type="entry name" value="Ig_E-set"/>
</dbReference>
<feature type="transmembrane region" description="Helical" evidence="6">
    <location>
        <begin position="44"/>
        <end position="64"/>
    </location>
</feature>
<dbReference type="SUPFAM" id="SSF81296">
    <property type="entry name" value="E set domains"/>
    <property type="match status" value="1"/>
</dbReference>
<dbReference type="InterPro" id="IPR008335">
    <property type="entry name" value="Mopterin_OxRdtase_euk"/>
</dbReference>
<dbReference type="Gene3D" id="3.90.420.10">
    <property type="entry name" value="Oxidoreductase, molybdopterin-binding domain"/>
    <property type="match status" value="1"/>
</dbReference>
<dbReference type="GO" id="GO:0043546">
    <property type="term" value="F:molybdopterin cofactor binding"/>
    <property type="evidence" value="ECO:0007669"/>
    <property type="project" value="TreeGrafter"/>
</dbReference>
<gene>
    <name evidence="9" type="ORF">ATN88_19950</name>
</gene>
<keyword evidence="2" id="KW-0500">Molybdenum</keyword>
<dbReference type="GO" id="GO:0008482">
    <property type="term" value="F:sulfite oxidase activity"/>
    <property type="evidence" value="ECO:0007669"/>
    <property type="project" value="TreeGrafter"/>
</dbReference>
<evidence type="ECO:0000256" key="6">
    <source>
        <dbReference type="SAM" id="Phobius"/>
    </source>
</evidence>
<reference evidence="9 10" key="1">
    <citation type="submission" date="2015-11" db="EMBL/GenBank/DDBJ databases">
        <title>Genomic Taxonomy of the Vibrionaceae.</title>
        <authorList>
            <person name="Gomez-Gil B."/>
            <person name="Enciso-Ibarra J."/>
        </authorList>
    </citation>
    <scope>NUCLEOTIDE SEQUENCE [LARGE SCALE GENOMIC DNA]</scope>
    <source>
        <strain evidence="9 10">CAIM 912</strain>
    </source>
</reference>
<dbReference type="GO" id="GO:0030151">
    <property type="term" value="F:molybdenum ion binding"/>
    <property type="evidence" value="ECO:0007669"/>
    <property type="project" value="InterPro"/>
</dbReference>